<dbReference type="OrthoDB" id="9793175at2"/>
<accession>A0A2U3BC16</accession>
<evidence type="ECO:0000259" key="7">
    <source>
        <dbReference type="PROSITE" id="PS50983"/>
    </source>
</evidence>
<dbReference type="CDD" id="cd01146">
    <property type="entry name" value="FhuD"/>
    <property type="match status" value="1"/>
</dbReference>
<dbReference type="Gene3D" id="3.40.50.1980">
    <property type="entry name" value="Nitrogenase molybdenum iron protein domain"/>
    <property type="match status" value="2"/>
</dbReference>
<dbReference type="PANTHER" id="PTHR30532">
    <property type="entry name" value="IRON III DICITRATE-BINDING PERIPLASMIC PROTEIN"/>
    <property type="match status" value="1"/>
</dbReference>
<dbReference type="SUPFAM" id="SSF53807">
    <property type="entry name" value="Helical backbone' metal receptor"/>
    <property type="match status" value="1"/>
</dbReference>
<dbReference type="PROSITE" id="PS50983">
    <property type="entry name" value="FE_B12_PBP"/>
    <property type="match status" value="1"/>
</dbReference>
<gene>
    <name evidence="8" type="ORF">DI392_04155</name>
</gene>
<feature type="domain" description="Fe/B12 periplasmic-binding" evidence="7">
    <location>
        <begin position="43"/>
        <end position="301"/>
    </location>
</feature>
<dbReference type="NCBIfam" id="NF008501">
    <property type="entry name" value="PRK11411.1"/>
    <property type="match status" value="1"/>
</dbReference>
<keyword evidence="4" id="KW-0408">Iron</keyword>
<evidence type="ECO:0000256" key="4">
    <source>
        <dbReference type="ARBA" id="ARBA00022496"/>
    </source>
</evidence>
<dbReference type="GO" id="GO:1901678">
    <property type="term" value="P:iron coordination entity transport"/>
    <property type="evidence" value="ECO:0007669"/>
    <property type="project" value="UniProtKB-ARBA"/>
</dbReference>
<keyword evidence="5 6" id="KW-0732">Signal</keyword>
<sequence>MKRFLKYICCFALLFALGSVPAQAERVIKHELGTLTLTGTPSRIVVLEYSFVDALAAIGVSPFGVADDQDPERLLPQVRSLIKPWTSVGMRSQPNLEVIARLKPDLIIADAYRHKVSYRELSKIAPTLLLKSRGESYQESLQSASVIGRALNKEKEMNARIARHKAFMQGYRHKFDGKDITVQFANVNDRGMWFHGPRSYTGSLLEFLGLHSAVPELKSSHLMEVNLEVLLKTNPDWLFYGRTKPVTVLESWQNSPLFNLLKISQPDQAVTVSHKLWSLNRGMLAAEGIARELDTYLNRNIKS</sequence>
<feature type="chain" id="PRO_5015632092" evidence="6">
    <location>
        <begin position="25"/>
        <end position="303"/>
    </location>
</feature>
<dbReference type="InterPro" id="IPR051313">
    <property type="entry name" value="Bact_iron-sidero_bind"/>
</dbReference>
<keyword evidence="4" id="KW-0406">Ion transport</keyword>
<protein>
    <submittedName>
        <fullName evidence="8">Iron siderophore-binding protein</fullName>
    </submittedName>
</protein>
<dbReference type="Proteomes" id="UP000245362">
    <property type="component" value="Unassembled WGS sequence"/>
</dbReference>
<keyword evidence="9" id="KW-1185">Reference proteome</keyword>
<comment type="similarity">
    <text evidence="2">Belongs to the bacterial solute-binding protein 8 family.</text>
</comment>
<feature type="signal peptide" evidence="6">
    <location>
        <begin position="1"/>
        <end position="24"/>
    </location>
</feature>
<name>A0A2U3BC16_9VIBR</name>
<dbReference type="AlphaFoldDB" id="A0A2U3BC16"/>
<comment type="subcellular location">
    <subcellularLocation>
        <location evidence="1">Cell envelope</location>
    </subcellularLocation>
</comment>
<keyword evidence="4" id="KW-0410">Iron transport</keyword>
<evidence type="ECO:0000256" key="6">
    <source>
        <dbReference type="SAM" id="SignalP"/>
    </source>
</evidence>
<dbReference type="RefSeq" id="WP_109318651.1">
    <property type="nucleotide sequence ID" value="NZ_QFWT01000002.1"/>
</dbReference>
<organism evidence="8 9">
    <name type="scientific">Vibrio albus</name>
    <dbReference type="NCBI Taxonomy" id="2200953"/>
    <lineage>
        <taxon>Bacteria</taxon>
        <taxon>Pseudomonadati</taxon>
        <taxon>Pseudomonadota</taxon>
        <taxon>Gammaproteobacteria</taxon>
        <taxon>Vibrionales</taxon>
        <taxon>Vibrionaceae</taxon>
        <taxon>Vibrio</taxon>
    </lineage>
</organism>
<evidence type="ECO:0000256" key="1">
    <source>
        <dbReference type="ARBA" id="ARBA00004196"/>
    </source>
</evidence>
<dbReference type="Pfam" id="PF01497">
    <property type="entry name" value="Peripla_BP_2"/>
    <property type="match status" value="1"/>
</dbReference>
<reference evidence="8 9" key="1">
    <citation type="submission" date="2018-05" db="EMBL/GenBank/DDBJ databases">
        <title>Vibrio limimaris sp. nov., isolated from marine sediment.</title>
        <authorList>
            <person name="Li C.-M."/>
        </authorList>
    </citation>
    <scope>NUCLEOTIDE SEQUENCE [LARGE SCALE GENOMIC DNA]</scope>
    <source>
        <strain evidence="8 9">E4404</strain>
    </source>
</reference>
<evidence type="ECO:0000256" key="3">
    <source>
        <dbReference type="ARBA" id="ARBA00022448"/>
    </source>
</evidence>
<evidence type="ECO:0000313" key="8">
    <source>
        <dbReference type="EMBL" id="PWI34313.1"/>
    </source>
</evidence>
<dbReference type="EMBL" id="QFWT01000002">
    <property type="protein sequence ID" value="PWI34313.1"/>
    <property type="molecule type" value="Genomic_DNA"/>
</dbReference>
<keyword evidence="3" id="KW-0813">Transport</keyword>
<dbReference type="GO" id="GO:0030288">
    <property type="term" value="C:outer membrane-bounded periplasmic space"/>
    <property type="evidence" value="ECO:0007669"/>
    <property type="project" value="TreeGrafter"/>
</dbReference>
<dbReference type="InterPro" id="IPR002491">
    <property type="entry name" value="ABC_transptr_periplasmic_BD"/>
</dbReference>
<evidence type="ECO:0000256" key="5">
    <source>
        <dbReference type="ARBA" id="ARBA00022729"/>
    </source>
</evidence>
<evidence type="ECO:0000256" key="2">
    <source>
        <dbReference type="ARBA" id="ARBA00008814"/>
    </source>
</evidence>
<evidence type="ECO:0000313" key="9">
    <source>
        <dbReference type="Proteomes" id="UP000245362"/>
    </source>
</evidence>
<proteinExistence type="inferred from homology"/>
<comment type="caution">
    <text evidence="8">The sequence shown here is derived from an EMBL/GenBank/DDBJ whole genome shotgun (WGS) entry which is preliminary data.</text>
</comment>
<dbReference type="PANTHER" id="PTHR30532:SF29">
    <property type="entry name" value="FE(3+) DICITRATE-BINDING PERIPLASMIC PROTEIN"/>
    <property type="match status" value="1"/>
</dbReference>